<dbReference type="Gene3D" id="3.30.1150.10">
    <property type="match status" value="1"/>
</dbReference>
<protein>
    <recommendedName>
        <fullName evidence="11">TonB C-terminal domain-containing protein</fullName>
    </recommendedName>
</protein>
<evidence type="ECO:0000256" key="9">
    <source>
        <dbReference type="ARBA" id="ARBA00023136"/>
    </source>
</evidence>
<dbReference type="PROSITE" id="PS52015">
    <property type="entry name" value="TONB_CTD"/>
    <property type="match status" value="1"/>
</dbReference>
<feature type="transmembrane region" description="Helical" evidence="10">
    <location>
        <begin position="260"/>
        <end position="278"/>
    </location>
</feature>
<dbReference type="PANTHER" id="PTHR33446:SF2">
    <property type="entry name" value="PROTEIN TONB"/>
    <property type="match status" value="1"/>
</dbReference>
<accession>A0A2W1N2H0</accession>
<evidence type="ECO:0000256" key="3">
    <source>
        <dbReference type="ARBA" id="ARBA00022448"/>
    </source>
</evidence>
<dbReference type="GO" id="GO:0055085">
    <property type="term" value="P:transmembrane transport"/>
    <property type="evidence" value="ECO:0007669"/>
    <property type="project" value="InterPro"/>
</dbReference>
<evidence type="ECO:0000256" key="6">
    <source>
        <dbReference type="ARBA" id="ARBA00022692"/>
    </source>
</evidence>
<evidence type="ECO:0000259" key="11">
    <source>
        <dbReference type="PROSITE" id="PS52015"/>
    </source>
</evidence>
<sequence length="411" mass="47683">MNNLIYNFMELNVVIVFLYAIYILVYKQLSFGLQRKSMLFIPLLAFLSLFIKNTLLTASTTLSVGIPMVYLDVIAIAKPAKNATVTFWSLESIYLTITVLLFCWLLYRIIKVLFFFKKAQHYSKWNARILISPLNNSFSFFNFIHLSADLDKAEKKVVLEHELYHTRLKHAYDLLVMAIYQVLFWINPIFFFMKKKLIEIQEYEVDNSMYQKYENQYVKHLLALTFKGQSAHYLLTSQFYNGLSLTKRTKQMKTEKKNKWALLIIFPLLATGFTLLSLKNDALTIENGNEFALDQDTVVFVDTIYDKVDKHPEYIGGDQAMIQYIAKNIVYPKGDKDAGIEGTVYCEFVVQKDGSLDNVKIVKGKSPTLDAEVIRVISSMPKWIPGEFKKEKVAVRYTIPVKFMIPKKINE</sequence>
<comment type="subcellular location">
    <subcellularLocation>
        <location evidence="1">Cell inner membrane</location>
        <topology evidence="1">Single-pass membrane protein</topology>
        <orientation evidence="1">Periplasmic side</orientation>
    </subcellularLocation>
</comment>
<feature type="transmembrane region" description="Helical" evidence="10">
    <location>
        <begin position="38"/>
        <end position="66"/>
    </location>
</feature>
<evidence type="ECO:0000313" key="13">
    <source>
        <dbReference type="Proteomes" id="UP000249248"/>
    </source>
</evidence>
<dbReference type="GO" id="GO:0098797">
    <property type="term" value="C:plasma membrane protein complex"/>
    <property type="evidence" value="ECO:0007669"/>
    <property type="project" value="TreeGrafter"/>
</dbReference>
<dbReference type="OrthoDB" id="1522859at2"/>
<keyword evidence="4" id="KW-1003">Cell membrane</keyword>
<dbReference type="Pfam" id="PF03544">
    <property type="entry name" value="TonB_C"/>
    <property type="match status" value="1"/>
</dbReference>
<comment type="similarity">
    <text evidence="2">Belongs to the TonB family.</text>
</comment>
<dbReference type="RefSeq" id="WP_111062690.1">
    <property type="nucleotide sequence ID" value="NZ_JBHUCU010000027.1"/>
</dbReference>
<feature type="transmembrane region" description="Helical" evidence="10">
    <location>
        <begin position="86"/>
        <end position="107"/>
    </location>
</feature>
<dbReference type="InterPro" id="IPR008756">
    <property type="entry name" value="Peptidase_M56"/>
</dbReference>
<dbReference type="AlphaFoldDB" id="A0A2W1N2H0"/>
<comment type="caution">
    <text evidence="12">The sequence shown here is derived from an EMBL/GenBank/DDBJ whole genome shotgun (WGS) entry which is preliminary data.</text>
</comment>
<keyword evidence="6 10" id="KW-0812">Transmembrane</keyword>
<feature type="transmembrane region" description="Helical" evidence="10">
    <location>
        <begin position="174"/>
        <end position="193"/>
    </location>
</feature>
<evidence type="ECO:0000256" key="1">
    <source>
        <dbReference type="ARBA" id="ARBA00004383"/>
    </source>
</evidence>
<dbReference type="PANTHER" id="PTHR33446">
    <property type="entry name" value="PROTEIN TONB-RELATED"/>
    <property type="match status" value="1"/>
</dbReference>
<keyword evidence="3" id="KW-0813">Transport</keyword>
<evidence type="ECO:0000256" key="7">
    <source>
        <dbReference type="ARBA" id="ARBA00022927"/>
    </source>
</evidence>
<evidence type="ECO:0000256" key="5">
    <source>
        <dbReference type="ARBA" id="ARBA00022519"/>
    </source>
</evidence>
<gene>
    <name evidence="12" type="ORF">DNU06_07830</name>
</gene>
<dbReference type="Proteomes" id="UP000249248">
    <property type="component" value="Unassembled WGS sequence"/>
</dbReference>
<dbReference type="EMBL" id="QKSB01000003">
    <property type="protein sequence ID" value="PZE17730.1"/>
    <property type="molecule type" value="Genomic_DNA"/>
</dbReference>
<keyword evidence="5" id="KW-0997">Cell inner membrane</keyword>
<dbReference type="SUPFAM" id="SSF74653">
    <property type="entry name" value="TolA/TonB C-terminal domain"/>
    <property type="match status" value="1"/>
</dbReference>
<proteinExistence type="inferred from homology"/>
<dbReference type="InterPro" id="IPR051045">
    <property type="entry name" value="TonB-dependent_transducer"/>
</dbReference>
<keyword evidence="8 10" id="KW-1133">Transmembrane helix</keyword>
<dbReference type="Pfam" id="PF05569">
    <property type="entry name" value="Peptidase_M56"/>
    <property type="match status" value="1"/>
</dbReference>
<keyword evidence="13" id="KW-1185">Reference proteome</keyword>
<evidence type="ECO:0000313" key="12">
    <source>
        <dbReference type="EMBL" id="PZE17730.1"/>
    </source>
</evidence>
<organism evidence="12 13">
    <name type="scientific">Putridiphycobacter roseus</name>
    <dbReference type="NCBI Taxonomy" id="2219161"/>
    <lineage>
        <taxon>Bacteria</taxon>
        <taxon>Pseudomonadati</taxon>
        <taxon>Bacteroidota</taxon>
        <taxon>Flavobacteriia</taxon>
        <taxon>Flavobacteriales</taxon>
        <taxon>Crocinitomicaceae</taxon>
        <taxon>Putridiphycobacter</taxon>
    </lineage>
</organism>
<dbReference type="GO" id="GO:0031992">
    <property type="term" value="F:energy transducer activity"/>
    <property type="evidence" value="ECO:0007669"/>
    <property type="project" value="TreeGrafter"/>
</dbReference>
<dbReference type="NCBIfam" id="TIGR01352">
    <property type="entry name" value="tonB_Cterm"/>
    <property type="match status" value="1"/>
</dbReference>
<feature type="transmembrane region" description="Helical" evidence="10">
    <location>
        <begin position="6"/>
        <end position="26"/>
    </location>
</feature>
<dbReference type="InterPro" id="IPR037682">
    <property type="entry name" value="TonB_C"/>
</dbReference>
<dbReference type="GO" id="GO:0015031">
    <property type="term" value="P:protein transport"/>
    <property type="evidence" value="ECO:0007669"/>
    <property type="project" value="UniProtKB-KW"/>
</dbReference>
<keyword evidence="9 10" id="KW-0472">Membrane</keyword>
<keyword evidence="7" id="KW-0653">Protein transport</keyword>
<evidence type="ECO:0000256" key="8">
    <source>
        <dbReference type="ARBA" id="ARBA00022989"/>
    </source>
</evidence>
<dbReference type="InterPro" id="IPR006260">
    <property type="entry name" value="TonB/TolA_C"/>
</dbReference>
<feature type="domain" description="TonB C-terminal" evidence="11">
    <location>
        <begin position="316"/>
        <end position="411"/>
    </location>
</feature>
<name>A0A2W1N2H0_9FLAO</name>
<evidence type="ECO:0000256" key="10">
    <source>
        <dbReference type="SAM" id="Phobius"/>
    </source>
</evidence>
<reference evidence="12 13" key="1">
    <citation type="submission" date="2018-06" db="EMBL/GenBank/DDBJ databases">
        <title>The draft genome sequence of Crocinitomix sp. SM1701.</title>
        <authorList>
            <person name="Zhang X."/>
        </authorList>
    </citation>
    <scope>NUCLEOTIDE SEQUENCE [LARGE SCALE GENOMIC DNA]</scope>
    <source>
        <strain evidence="12 13">SM1701</strain>
    </source>
</reference>
<evidence type="ECO:0000256" key="4">
    <source>
        <dbReference type="ARBA" id="ARBA00022475"/>
    </source>
</evidence>
<evidence type="ECO:0000256" key="2">
    <source>
        <dbReference type="ARBA" id="ARBA00006555"/>
    </source>
</evidence>
<feature type="transmembrane region" description="Helical" evidence="10">
    <location>
        <begin position="127"/>
        <end position="148"/>
    </location>
</feature>